<evidence type="ECO:0000313" key="2">
    <source>
        <dbReference type="Proteomes" id="UP000553343"/>
    </source>
</evidence>
<evidence type="ECO:0000313" key="1">
    <source>
        <dbReference type="EMBL" id="NWH04288.1"/>
    </source>
</evidence>
<accession>A0A850T7C4</accession>
<comment type="caution">
    <text evidence="1">The sequence shown here is derived from an EMBL/GenBank/DDBJ whole genome shotgun (WGS) entry which is preliminary data.</text>
</comment>
<sequence length="52" mass="5931">MAPGPLFPKMLFGGIRKKDLIPNIALIFIMMTDSYFIRQAPDHLCPTPIDWV</sequence>
<dbReference type="AlphaFoldDB" id="A0A850T7C4"/>
<proteinExistence type="predicted"/>
<keyword evidence="2" id="KW-1185">Reference proteome</keyword>
<gene>
    <name evidence="1" type="ORF">HXW94_04680</name>
</gene>
<dbReference type="RefSeq" id="WP_218576571.1">
    <property type="nucleotide sequence ID" value="NZ_JACADJ010000010.1"/>
</dbReference>
<protein>
    <submittedName>
        <fullName evidence="1">Uncharacterized protein</fullName>
    </submittedName>
</protein>
<organism evidence="1 2">
    <name type="scientific">Desulfobacter latus</name>
    <dbReference type="NCBI Taxonomy" id="2292"/>
    <lineage>
        <taxon>Bacteria</taxon>
        <taxon>Pseudomonadati</taxon>
        <taxon>Thermodesulfobacteriota</taxon>
        <taxon>Desulfobacteria</taxon>
        <taxon>Desulfobacterales</taxon>
        <taxon>Desulfobacteraceae</taxon>
        <taxon>Desulfobacter</taxon>
    </lineage>
</organism>
<reference evidence="1 2" key="1">
    <citation type="submission" date="2020-06" db="EMBL/GenBank/DDBJ databases">
        <title>High-quality draft genome of sulfate reducer Desulfobacter latus type strain AcrS2 isolated from marine sediment.</title>
        <authorList>
            <person name="Hoppe M."/>
            <person name="Larsen C.K."/>
            <person name="Marshall I.P.G."/>
            <person name="Schramm A."/>
            <person name="Marietou A.G."/>
        </authorList>
    </citation>
    <scope>NUCLEOTIDE SEQUENCE [LARGE SCALE GENOMIC DNA]</scope>
    <source>
        <strain evidence="1 2">AcRS2</strain>
    </source>
</reference>
<dbReference type="Proteomes" id="UP000553343">
    <property type="component" value="Unassembled WGS sequence"/>
</dbReference>
<name>A0A850T7C4_9BACT</name>
<dbReference type="EMBL" id="JACADJ010000010">
    <property type="protein sequence ID" value="NWH04288.1"/>
    <property type="molecule type" value="Genomic_DNA"/>
</dbReference>